<feature type="transmembrane region" description="Helical" evidence="6">
    <location>
        <begin position="300"/>
        <end position="321"/>
    </location>
</feature>
<dbReference type="Gene3D" id="1.20.1640.10">
    <property type="entry name" value="Multidrug efflux transporter AcrB transmembrane domain"/>
    <property type="match status" value="2"/>
</dbReference>
<feature type="transmembrane region" description="Helical" evidence="6">
    <location>
        <begin position="207"/>
        <end position="226"/>
    </location>
</feature>
<evidence type="ECO:0000256" key="2">
    <source>
        <dbReference type="ARBA" id="ARBA00022475"/>
    </source>
</evidence>
<feature type="transmembrane region" description="Helical" evidence="6">
    <location>
        <begin position="586"/>
        <end position="604"/>
    </location>
</feature>
<feature type="transmembrane region" description="Helical" evidence="6">
    <location>
        <begin position="257"/>
        <end position="280"/>
    </location>
</feature>
<keyword evidence="3 6" id="KW-0812">Transmembrane</keyword>
<feature type="domain" description="SSD" evidence="7">
    <location>
        <begin position="609"/>
        <end position="736"/>
    </location>
</feature>
<dbReference type="Proteomes" id="UP000606008">
    <property type="component" value="Unassembled WGS sequence"/>
</dbReference>
<reference evidence="8" key="1">
    <citation type="submission" date="2024-05" db="EMBL/GenBank/DDBJ databases">
        <authorList>
            <person name="Jung D.-H."/>
        </authorList>
    </citation>
    <scope>NUCLEOTIDE SEQUENCE</scope>
    <source>
        <strain evidence="8">JA-25</strain>
    </source>
</reference>
<accession>A0ABX0QE18</accession>
<dbReference type="SUPFAM" id="SSF82866">
    <property type="entry name" value="Multidrug efflux transporter AcrB transmembrane domain"/>
    <property type="match status" value="2"/>
</dbReference>
<sequence length="741" mass="81186">MTILYKARYWLLLLTVVLGTFLWPGVQTALQVDNSLTVWFLDDDPALVTYQQFKARFGNDEVVIVMVNDAQGLLNPAYFASFTAVTNALEILPDVAGVIGPGNTNIPTKSPLGMDLIPLLAANTTATDVRNRLAAQPTIREQLFSHDYSTARFLVTLKNRPDFDLRRAEVLDTIKATVEKQLPDKRVFFGGVGIIYAGLNALSQQDFGFFLGVGYLIMVVLLWWIYRKPLLLLYTIGLVALSTYFTLGLYGTCGYRINLMTVLLPIIIVLLGIMDAIHVINERNQLSEAGADNRESALQALAAVFKPCLFTTFTTAAGFLALETSPMAILKNFGLFAAIGIGLCLFFTYLLGVILLPLTQPSRTITTLTGDRLAHLLGRIMAKKSWFQLLSGALVLVFGLGITQLKTDTYTLGYFPDSHPVVQDHRGMEAAWGPYMPLELLVEPRAGQSLFSPAVVQAAVAFSDSAKTLPGVGPVFGFYSLYQSVFEAQFGAKSRNALKSRSALKLANEQLANRSPELARMFIHDPSHTGRVTVSGTMLSARELTGKMDTLMRIADATLGRVASVKPAGYQPMYAGIVNYVAESQVNSLLMSFGLIFVLVWLFIRDVKLAALTVIPNLFPVVVMMGIMGWLGIRLDTATASIGAIVLSFCVDDSIHFIYKYRQNRQAGKRPDLARLATITHVGPAIVLTAFVLFSGYILMIVGSLVTVQLWGLLTAVSIVGALYGELVIFPLVLERFDREA</sequence>
<feature type="transmembrane region" description="Helical" evidence="6">
    <location>
        <begin position="639"/>
        <end position="659"/>
    </location>
</feature>
<gene>
    <name evidence="8" type="ORF">F7231_08580</name>
</gene>
<name>A0ABX0QE18_9BACT</name>
<dbReference type="InterPro" id="IPR050545">
    <property type="entry name" value="Mycobact_MmpL"/>
</dbReference>
<feature type="domain" description="SSD" evidence="7">
    <location>
        <begin position="228"/>
        <end position="358"/>
    </location>
</feature>
<keyword evidence="9" id="KW-1185">Reference proteome</keyword>
<evidence type="ECO:0000259" key="7">
    <source>
        <dbReference type="PROSITE" id="PS50156"/>
    </source>
</evidence>
<protein>
    <submittedName>
        <fullName evidence="8">MMPL family transporter</fullName>
    </submittedName>
</protein>
<comment type="subcellular location">
    <subcellularLocation>
        <location evidence="1">Cell membrane</location>
        <topology evidence="1">Multi-pass membrane protein</topology>
    </subcellularLocation>
</comment>
<evidence type="ECO:0000313" key="9">
    <source>
        <dbReference type="Proteomes" id="UP000606008"/>
    </source>
</evidence>
<evidence type="ECO:0000256" key="5">
    <source>
        <dbReference type="ARBA" id="ARBA00023136"/>
    </source>
</evidence>
<evidence type="ECO:0000256" key="6">
    <source>
        <dbReference type="SAM" id="Phobius"/>
    </source>
</evidence>
<feature type="transmembrane region" description="Helical" evidence="6">
    <location>
        <begin position="679"/>
        <end position="702"/>
    </location>
</feature>
<feature type="transmembrane region" description="Helical" evidence="6">
    <location>
        <begin position="333"/>
        <end position="356"/>
    </location>
</feature>
<evidence type="ECO:0000256" key="1">
    <source>
        <dbReference type="ARBA" id="ARBA00004651"/>
    </source>
</evidence>
<evidence type="ECO:0000256" key="3">
    <source>
        <dbReference type="ARBA" id="ARBA00022692"/>
    </source>
</evidence>
<feature type="transmembrane region" description="Helical" evidence="6">
    <location>
        <begin position="708"/>
        <end position="734"/>
    </location>
</feature>
<comment type="caution">
    <text evidence="8">The sequence shown here is derived from an EMBL/GenBank/DDBJ whole genome shotgun (WGS) entry which is preliminary data.</text>
</comment>
<keyword evidence="5 6" id="KW-0472">Membrane</keyword>
<feature type="transmembrane region" description="Helical" evidence="6">
    <location>
        <begin position="386"/>
        <end position="405"/>
    </location>
</feature>
<organism evidence="8 9">
    <name type="scientific">Fibrivirga algicola</name>
    <dbReference type="NCBI Taxonomy" id="2950420"/>
    <lineage>
        <taxon>Bacteria</taxon>
        <taxon>Pseudomonadati</taxon>
        <taxon>Bacteroidota</taxon>
        <taxon>Cytophagia</taxon>
        <taxon>Cytophagales</taxon>
        <taxon>Spirosomataceae</taxon>
        <taxon>Fibrivirga</taxon>
    </lineage>
</organism>
<feature type="transmembrane region" description="Helical" evidence="6">
    <location>
        <begin position="611"/>
        <end position="633"/>
    </location>
</feature>
<dbReference type="InterPro" id="IPR004869">
    <property type="entry name" value="MMPL_dom"/>
</dbReference>
<feature type="transmembrane region" description="Helical" evidence="6">
    <location>
        <begin position="231"/>
        <end position="251"/>
    </location>
</feature>
<dbReference type="PANTHER" id="PTHR33406">
    <property type="entry name" value="MEMBRANE PROTEIN MJ1562-RELATED"/>
    <property type="match status" value="1"/>
</dbReference>
<dbReference type="Pfam" id="PF03176">
    <property type="entry name" value="MMPL"/>
    <property type="match status" value="2"/>
</dbReference>
<dbReference type="PROSITE" id="PS50156">
    <property type="entry name" value="SSD"/>
    <property type="match status" value="2"/>
</dbReference>
<keyword evidence="4 6" id="KW-1133">Transmembrane helix</keyword>
<keyword evidence="2" id="KW-1003">Cell membrane</keyword>
<dbReference type="InterPro" id="IPR000731">
    <property type="entry name" value="SSD"/>
</dbReference>
<evidence type="ECO:0000313" key="8">
    <source>
        <dbReference type="EMBL" id="NID10227.1"/>
    </source>
</evidence>
<dbReference type="PANTHER" id="PTHR33406:SF12">
    <property type="entry name" value="BLR2997 PROTEIN"/>
    <property type="match status" value="1"/>
</dbReference>
<dbReference type="EMBL" id="WAEL01000003">
    <property type="protein sequence ID" value="NID10227.1"/>
    <property type="molecule type" value="Genomic_DNA"/>
</dbReference>
<proteinExistence type="predicted"/>
<evidence type="ECO:0000256" key="4">
    <source>
        <dbReference type="ARBA" id="ARBA00022989"/>
    </source>
</evidence>
<dbReference type="RefSeq" id="WP_166691624.1">
    <property type="nucleotide sequence ID" value="NZ_WAEL01000003.1"/>
</dbReference>